<keyword evidence="5" id="KW-1185">Reference proteome</keyword>
<dbReference type="EnsemblBacteria" id="ABF41532">
    <property type="protein sequence ID" value="ABF41532"/>
    <property type="gene ID" value="Acid345_2531"/>
</dbReference>
<gene>
    <name evidence="4" type="ordered locus">Acid345_2531</name>
</gene>
<evidence type="ECO:0000256" key="1">
    <source>
        <dbReference type="SAM" id="MobiDB-lite"/>
    </source>
</evidence>
<dbReference type="Proteomes" id="UP000002432">
    <property type="component" value="Chromosome"/>
</dbReference>
<keyword evidence="2" id="KW-0472">Membrane</keyword>
<dbReference type="Pfam" id="PF05036">
    <property type="entry name" value="SPOR"/>
    <property type="match status" value="1"/>
</dbReference>
<dbReference type="KEGG" id="aba:Acid345_2531"/>
<dbReference type="InterPro" id="IPR052521">
    <property type="entry name" value="Cell_div_SPOR-domain"/>
</dbReference>
<name>Q1INL8_KORVE</name>
<protein>
    <submittedName>
        <fullName evidence="4">Sporulation related protein</fullName>
    </submittedName>
</protein>
<dbReference type="PANTHER" id="PTHR38687">
    <property type="entry name" value="CELL DIVISION PROTEIN DEDD-RELATED"/>
    <property type="match status" value="1"/>
</dbReference>
<dbReference type="Gene3D" id="3.30.70.1070">
    <property type="entry name" value="Sporulation related repeat"/>
    <property type="match status" value="1"/>
</dbReference>
<sequence length="199" mass="20868">MQSQDTEITLGLGKLLGLFLVLAILCGVFFSIGYSFGKSSAKGAATTADASLASEPSGPKPAGSVSAKSAQPENKPDLTFYKAVGQKEPDANLQKPEPEPEVTPAPARAADPMTPKSVAPEIARPGSGYVVQVAAVSKQEDAQALADALRKKSYAVLIATNPPNDKLYHVQVGPFVDIATAEDMRTRLVSDGYNPILKK</sequence>
<feature type="region of interest" description="Disordered" evidence="1">
    <location>
        <begin position="45"/>
        <end position="116"/>
    </location>
</feature>
<dbReference type="SUPFAM" id="SSF110997">
    <property type="entry name" value="Sporulation related repeat"/>
    <property type="match status" value="1"/>
</dbReference>
<dbReference type="GO" id="GO:0032506">
    <property type="term" value="P:cytokinetic process"/>
    <property type="evidence" value="ECO:0007669"/>
    <property type="project" value="TreeGrafter"/>
</dbReference>
<dbReference type="OrthoDB" id="119559at2"/>
<evidence type="ECO:0000259" key="3">
    <source>
        <dbReference type="PROSITE" id="PS51724"/>
    </source>
</evidence>
<accession>Q1INL8</accession>
<feature type="transmembrane region" description="Helical" evidence="2">
    <location>
        <begin position="15"/>
        <end position="36"/>
    </location>
</feature>
<evidence type="ECO:0000256" key="2">
    <source>
        <dbReference type="SAM" id="Phobius"/>
    </source>
</evidence>
<evidence type="ECO:0000313" key="4">
    <source>
        <dbReference type="EMBL" id="ABF41532.1"/>
    </source>
</evidence>
<reference evidence="4 5" key="1">
    <citation type="journal article" date="2009" name="Appl. Environ. Microbiol.">
        <title>Three genomes from the phylum Acidobacteria provide insight into the lifestyles of these microorganisms in soils.</title>
        <authorList>
            <person name="Ward N.L."/>
            <person name="Challacombe J.F."/>
            <person name="Janssen P.H."/>
            <person name="Henrissat B."/>
            <person name="Coutinho P.M."/>
            <person name="Wu M."/>
            <person name="Xie G."/>
            <person name="Haft D.H."/>
            <person name="Sait M."/>
            <person name="Badger J."/>
            <person name="Barabote R.D."/>
            <person name="Bradley B."/>
            <person name="Brettin T.S."/>
            <person name="Brinkac L.M."/>
            <person name="Bruce D."/>
            <person name="Creasy T."/>
            <person name="Daugherty S.C."/>
            <person name="Davidsen T.M."/>
            <person name="DeBoy R.T."/>
            <person name="Detter J.C."/>
            <person name="Dodson R.J."/>
            <person name="Durkin A.S."/>
            <person name="Ganapathy A."/>
            <person name="Gwinn-Giglio M."/>
            <person name="Han C.S."/>
            <person name="Khouri H."/>
            <person name="Kiss H."/>
            <person name="Kothari S.P."/>
            <person name="Madupu R."/>
            <person name="Nelson K.E."/>
            <person name="Nelson W.C."/>
            <person name="Paulsen I."/>
            <person name="Penn K."/>
            <person name="Ren Q."/>
            <person name="Rosovitz M.J."/>
            <person name="Selengut J.D."/>
            <person name="Shrivastava S."/>
            <person name="Sullivan S.A."/>
            <person name="Tapia R."/>
            <person name="Thompson L.S."/>
            <person name="Watkins K.L."/>
            <person name="Yang Q."/>
            <person name="Yu C."/>
            <person name="Zafar N."/>
            <person name="Zhou L."/>
            <person name="Kuske C.R."/>
        </authorList>
    </citation>
    <scope>NUCLEOTIDE SEQUENCE [LARGE SCALE GENOMIC DNA]</scope>
    <source>
        <strain evidence="4 5">Ellin345</strain>
    </source>
</reference>
<dbReference type="AlphaFoldDB" id="Q1INL8"/>
<dbReference type="PROSITE" id="PS51724">
    <property type="entry name" value="SPOR"/>
    <property type="match status" value="1"/>
</dbReference>
<proteinExistence type="predicted"/>
<dbReference type="eggNOG" id="COG3147">
    <property type="taxonomic scope" value="Bacteria"/>
</dbReference>
<dbReference type="GO" id="GO:0030428">
    <property type="term" value="C:cell septum"/>
    <property type="evidence" value="ECO:0007669"/>
    <property type="project" value="TreeGrafter"/>
</dbReference>
<dbReference type="GO" id="GO:0032153">
    <property type="term" value="C:cell division site"/>
    <property type="evidence" value="ECO:0007669"/>
    <property type="project" value="TreeGrafter"/>
</dbReference>
<dbReference type="STRING" id="204669.Acid345_2531"/>
<dbReference type="EMBL" id="CP000360">
    <property type="protein sequence ID" value="ABF41532.1"/>
    <property type="molecule type" value="Genomic_DNA"/>
</dbReference>
<keyword evidence="2" id="KW-1133">Transmembrane helix</keyword>
<organism evidence="4 5">
    <name type="scientific">Koribacter versatilis (strain Ellin345)</name>
    <dbReference type="NCBI Taxonomy" id="204669"/>
    <lineage>
        <taxon>Bacteria</taxon>
        <taxon>Pseudomonadati</taxon>
        <taxon>Acidobacteriota</taxon>
        <taxon>Terriglobia</taxon>
        <taxon>Terriglobales</taxon>
        <taxon>Candidatus Korobacteraceae</taxon>
        <taxon>Candidatus Korobacter</taxon>
    </lineage>
</organism>
<dbReference type="GO" id="GO:0042834">
    <property type="term" value="F:peptidoglycan binding"/>
    <property type="evidence" value="ECO:0007669"/>
    <property type="project" value="InterPro"/>
</dbReference>
<keyword evidence="2" id="KW-0812">Transmembrane</keyword>
<dbReference type="RefSeq" id="WP_011523333.1">
    <property type="nucleotide sequence ID" value="NC_008009.1"/>
</dbReference>
<dbReference type="PANTHER" id="PTHR38687:SF1">
    <property type="entry name" value="CELL DIVISION PROTEIN DEDD"/>
    <property type="match status" value="1"/>
</dbReference>
<dbReference type="InterPro" id="IPR007730">
    <property type="entry name" value="SPOR-like_dom"/>
</dbReference>
<dbReference type="HOGENOM" id="CLU_1189441_0_0_0"/>
<dbReference type="InterPro" id="IPR036680">
    <property type="entry name" value="SPOR-like_sf"/>
</dbReference>
<feature type="domain" description="SPOR" evidence="3">
    <location>
        <begin position="123"/>
        <end position="199"/>
    </location>
</feature>
<evidence type="ECO:0000313" key="5">
    <source>
        <dbReference type="Proteomes" id="UP000002432"/>
    </source>
</evidence>